<dbReference type="SUPFAM" id="SSF51395">
    <property type="entry name" value="FMN-linked oxidoreductases"/>
    <property type="match status" value="1"/>
</dbReference>
<dbReference type="Proteomes" id="UP000613401">
    <property type="component" value="Unassembled WGS sequence"/>
</dbReference>
<dbReference type="PANTHER" id="PTHR43656:SF2">
    <property type="entry name" value="BINDING OXIDOREDUCTASE, PUTATIVE (AFU_ORTHOLOGUE AFUA_2G08260)-RELATED"/>
    <property type="match status" value="1"/>
</dbReference>
<dbReference type="EMBL" id="WVTB01000062">
    <property type="protein sequence ID" value="KAF3802614.1"/>
    <property type="molecule type" value="Genomic_DNA"/>
</dbReference>
<dbReference type="AlphaFoldDB" id="A0A8H4CF63"/>
<dbReference type="InterPro" id="IPR013785">
    <property type="entry name" value="Aldolase_TIM"/>
</dbReference>
<protein>
    <recommendedName>
        <fullName evidence="7">NADH:flavin oxidoreductase/NADH oxidase N-terminal domain-containing protein</fullName>
    </recommendedName>
</protein>
<keyword evidence="3" id="KW-0288">FMN</keyword>
<dbReference type="PANTHER" id="PTHR43656">
    <property type="entry name" value="BINDING OXIDOREDUCTASE, PUTATIVE (AFU_ORTHOLOGUE AFUA_2G08260)-RELATED"/>
    <property type="match status" value="1"/>
</dbReference>
<evidence type="ECO:0000313" key="6">
    <source>
        <dbReference type="Proteomes" id="UP000613401"/>
    </source>
</evidence>
<reference evidence="5" key="2">
    <citation type="submission" date="2020-03" db="EMBL/GenBank/DDBJ databases">
        <authorList>
            <person name="Fu F.-F."/>
            <person name="Chen J."/>
        </authorList>
    </citation>
    <scope>NUCLEOTIDE SEQUENCE</scope>
    <source>
        <strain evidence="5">Lc1</strain>
    </source>
</reference>
<organism evidence="5 6">
    <name type="scientific">Colletotrichum gloeosporioides</name>
    <name type="common">Anthracnose fungus</name>
    <name type="synonym">Glomerella cingulata</name>
    <dbReference type="NCBI Taxonomy" id="474922"/>
    <lineage>
        <taxon>Eukaryota</taxon>
        <taxon>Fungi</taxon>
        <taxon>Dikarya</taxon>
        <taxon>Ascomycota</taxon>
        <taxon>Pezizomycotina</taxon>
        <taxon>Sordariomycetes</taxon>
        <taxon>Hypocreomycetidae</taxon>
        <taxon>Glomerellales</taxon>
        <taxon>Glomerellaceae</taxon>
        <taxon>Colletotrichum</taxon>
        <taxon>Colletotrichum gloeosporioides species complex</taxon>
    </lineage>
</organism>
<proteinExistence type="inferred from homology"/>
<dbReference type="GO" id="GO:0016491">
    <property type="term" value="F:oxidoreductase activity"/>
    <property type="evidence" value="ECO:0007669"/>
    <property type="project" value="UniProtKB-KW"/>
</dbReference>
<keyword evidence="6" id="KW-1185">Reference proteome</keyword>
<keyword evidence="4" id="KW-0560">Oxidoreductase</keyword>
<dbReference type="RefSeq" id="XP_045261773.1">
    <property type="nucleotide sequence ID" value="XM_045414159.1"/>
</dbReference>
<evidence type="ECO:0000256" key="1">
    <source>
        <dbReference type="ARBA" id="ARBA00005979"/>
    </source>
</evidence>
<comment type="similarity">
    <text evidence="1">Belongs to the NADH:flavin oxidoreductase/NADH oxidase family.</text>
</comment>
<evidence type="ECO:0008006" key="7">
    <source>
        <dbReference type="Google" id="ProtNLM"/>
    </source>
</evidence>
<evidence type="ECO:0000313" key="5">
    <source>
        <dbReference type="EMBL" id="KAF3802614.1"/>
    </source>
</evidence>
<comment type="caution">
    <text evidence="5">The sequence shown here is derived from an EMBL/GenBank/DDBJ whole genome shotgun (WGS) entry which is preliminary data.</text>
</comment>
<accession>A0A8H4CF63</accession>
<keyword evidence="2" id="KW-0285">Flavoprotein</keyword>
<reference evidence="5" key="1">
    <citation type="journal article" date="2020" name="Phytopathology">
        <title>Genome sequence and comparative analysis of Colletotrichum gloeosporioides isolated from Liriodendron leaves.</title>
        <authorList>
            <person name="Fu F.F."/>
            <person name="Hao Z."/>
            <person name="Wang P."/>
            <person name="Lu Y."/>
            <person name="Xue L.J."/>
            <person name="Wei G."/>
            <person name="Tian Y."/>
            <person name="Baishi H."/>
            <person name="Xu H."/>
            <person name="Shi J."/>
            <person name="Cheng T."/>
            <person name="Wang G."/>
            <person name="Yi Y."/>
            <person name="Chen J."/>
        </authorList>
    </citation>
    <scope>NUCLEOTIDE SEQUENCE</scope>
    <source>
        <strain evidence="5">Lc1</strain>
    </source>
</reference>
<dbReference type="Gene3D" id="3.20.20.70">
    <property type="entry name" value="Aldolase class I"/>
    <property type="match status" value="1"/>
</dbReference>
<evidence type="ECO:0000256" key="4">
    <source>
        <dbReference type="ARBA" id="ARBA00023002"/>
    </source>
</evidence>
<dbReference type="InterPro" id="IPR051799">
    <property type="entry name" value="NADH_flavin_oxidoreductase"/>
</dbReference>
<sequence length="66" mass="7207">MPRHAFYLDFSTAIRKALSTVPLLLTGGFRSRKGMEAALKGGCCDLVGLARPSVLSRQVPNQLIFE</sequence>
<gene>
    <name evidence="5" type="ORF">GCG54_00014321</name>
</gene>
<name>A0A8H4CF63_COLGL</name>
<evidence type="ECO:0000256" key="3">
    <source>
        <dbReference type="ARBA" id="ARBA00022643"/>
    </source>
</evidence>
<dbReference type="GeneID" id="69021435"/>
<evidence type="ECO:0000256" key="2">
    <source>
        <dbReference type="ARBA" id="ARBA00022630"/>
    </source>
</evidence>